<name>A0A6S6S657_9BACT</name>
<sequence length="423" mass="50331">MADTQIITKQELNYVETLYLQCNLEDFISKDMTHNNWLAGMENNDGKELTFKDVEKFDNRDKYHIMLAYFNDAILPNGGEYLNEASGRMWFKFPDYRVGIMNHDKAKKANQYNAVIQYEWEHLYSLDPRLCGLELPFGGTRDKYQFKRIDITKMFKSEYDYLTNKGFISTYRRISTQGTNERTETVYLGNRKNGNVYRMYSKTIELKTDTEKHPINHRKIELLSKYFGDIENLYTFELELHRSYLKEQLEITTLDQLEQVYQAYGSIAGRVRIYEDDDHNKDLISSKHHSRIEAYTITPYVEYKKVYRAKYKPSSGYMYDSINKKLDRYEEQMGELSEFELIEGLIESRYAKIVDISISDIEPTIAPLAYDKDVPMSEQYGKERYKEMIEKLDRMRDNEDNSIYREAKEAFRPYAFNNPNDIF</sequence>
<dbReference type="EMBL" id="CACVAR010000057">
    <property type="protein sequence ID" value="CAA6799786.1"/>
    <property type="molecule type" value="Genomic_DNA"/>
</dbReference>
<dbReference type="AlphaFoldDB" id="A0A6S6S657"/>
<organism evidence="1">
    <name type="scientific">uncultured Sulfurovum sp</name>
    <dbReference type="NCBI Taxonomy" id="269237"/>
    <lineage>
        <taxon>Bacteria</taxon>
        <taxon>Pseudomonadati</taxon>
        <taxon>Campylobacterota</taxon>
        <taxon>Epsilonproteobacteria</taxon>
        <taxon>Campylobacterales</taxon>
        <taxon>Sulfurovaceae</taxon>
        <taxon>Sulfurovum</taxon>
        <taxon>environmental samples</taxon>
    </lineage>
</organism>
<protein>
    <submittedName>
        <fullName evidence="1">Uncharacterized protein</fullName>
    </submittedName>
</protein>
<proteinExistence type="predicted"/>
<accession>A0A6S6S657</accession>
<reference evidence="1" key="1">
    <citation type="submission" date="2020-01" db="EMBL/GenBank/DDBJ databases">
        <authorList>
            <person name="Meier V. D."/>
            <person name="Meier V D."/>
        </authorList>
    </citation>
    <scope>NUCLEOTIDE SEQUENCE</scope>
    <source>
        <strain evidence="1">HLG_WM_MAG_03</strain>
    </source>
</reference>
<gene>
    <name evidence="1" type="ORF">HELGO_WM31553</name>
</gene>
<evidence type="ECO:0000313" key="1">
    <source>
        <dbReference type="EMBL" id="CAA6799786.1"/>
    </source>
</evidence>